<evidence type="ECO:0000313" key="4">
    <source>
        <dbReference type="Proteomes" id="UP000437824"/>
    </source>
</evidence>
<dbReference type="GO" id="GO:0008234">
    <property type="term" value="F:cysteine-type peptidase activity"/>
    <property type="evidence" value="ECO:0007669"/>
    <property type="project" value="InterPro"/>
</dbReference>
<dbReference type="InterPro" id="IPR036116">
    <property type="entry name" value="FN3_sf"/>
</dbReference>
<dbReference type="CDD" id="cd00063">
    <property type="entry name" value="FN3"/>
    <property type="match status" value="1"/>
</dbReference>
<evidence type="ECO:0000259" key="2">
    <source>
        <dbReference type="PROSITE" id="PS50853"/>
    </source>
</evidence>
<dbReference type="EMBL" id="WMBC01000001">
    <property type="protein sequence ID" value="MTD60205.1"/>
    <property type="molecule type" value="Genomic_DNA"/>
</dbReference>
<dbReference type="Gene3D" id="2.60.40.10">
    <property type="entry name" value="Immunoglobulins"/>
    <property type="match status" value="2"/>
</dbReference>
<dbReference type="PANTHER" id="PTHR12411">
    <property type="entry name" value="CYSTEINE PROTEASE FAMILY C1-RELATED"/>
    <property type="match status" value="1"/>
</dbReference>
<dbReference type="InterPro" id="IPR038765">
    <property type="entry name" value="Papain-like_cys_pep_sf"/>
</dbReference>
<comment type="similarity">
    <text evidence="1">Belongs to the peptidase C1 family.</text>
</comment>
<dbReference type="GO" id="GO:0006508">
    <property type="term" value="P:proteolysis"/>
    <property type="evidence" value="ECO:0007669"/>
    <property type="project" value="InterPro"/>
</dbReference>
<dbReference type="InterPro" id="IPR003961">
    <property type="entry name" value="FN3_dom"/>
</dbReference>
<dbReference type="SMART" id="SM00645">
    <property type="entry name" value="Pept_C1"/>
    <property type="match status" value="1"/>
</dbReference>
<dbReference type="SUPFAM" id="SSF54001">
    <property type="entry name" value="Cysteine proteinases"/>
    <property type="match status" value="1"/>
</dbReference>
<dbReference type="CDD" id="cd02619">
    <property type="entry name" value="Peptidase_C1"/>
    <property type="match status" value="1"/>
</dbReference>
<gene>
    <name evidence="3" type="ORF">GKZ57_02725</name>
</gene>
<dbReference type="AlphaFoldDB" id="A0A844GK09"/>
<dbReference type="Pfam" id="PF00112">
    <property type="entry name" value="Peptidase_C1"/>
    <property type="match status" value="1"/>
</dbReference>
<dbReference type="PROSITE" id="PS50853">
    <property type="entry name" value="FN3"/>
    <property type="match status" value="1"/>
</dbReference>
<name>A0A844GK09_9FIRM</name>
<organism evidence="3 4">
    <name type="scientific">Blautia luti DSM 14534 = JCM 17040</name>
    <dbReference type="NCBI Taxonomy" id="649762"/>
    <lineage>
        <taxon>Bacteria</taxon>
        <taxon>Bacillati</taxon>
        <taxon>Bacillota</taxon>
        <taxon>Clostridia</taxon>
        <taxon>Lachnospirales</taxon>
        <taxon>Lachnospiraceae</taxon>
        <taxon>Blautia</taxon>
    </lineage>
</organism>
<comment type="caution">
    <text evidence="3">The sequence shown here is derived from an EMBL/GenBank/DDBJ whole genome shotgun (WGS) entry which is preliminary data.</text>
</comment>
<feature type="domain" description="Fibronectin type-III" evidence="2">
    <location>
        <begin position="460"/>
        <end position="554"/>
    </location>
</feature>
<dbReference type="InterPro" id="IPR013128">
    <property type="entry name" value="Peptidase_C1A"/>
</dbReference>
<protein>
    <recommendedName>
        <fullName evidence="2">Fibronectin type-III domain-containing protein</fullName>
    </recommendedName>
</protein>
<dbReference type="InterPro" id="IPR013783">
    <property type="entry name" value="Ig-like_fold"/>
</dbReference>
<accession>A0A844GK09</accession>
<proteinExistence type="inferred from homology"/>
<dbReference type="Gene3D" id="3.90.70.10">
    <property type="entry name" value="Cysteine proteinases"/>
    <property type="match status" value="1"/>
</dbReference>
<evidence type="ECO:0000256" key="1">
    <source>
        <dbReference type="ARBA" id="ARBA00008455"/>
    </source>
</evidence>
<dbReference type="SUPFAM" id="SSF49265">
    <property type="entry name" value="Fibronectin type III"/>
    <property type="match status" value="1"/>
</dbReference>
<dbReference type="Proteomes" id="UP000437824">
    <property type="component" value="Unassembled WGS sequence"/>
</dbReference>
<dbReference type="InterPro" id="IPR000668">
    <property type="entry name" value="Peptidase_C1A_C"/>
</dbReference>
<evidence type="ECO:0000313" key="3">
    <source>
        <dbReference type="EMBL" id="MTD60205.1"/>
    </source>
</evidence>
<sequence length="644" mass="71393">MDPGIQVDSDLESVYSAYGERAASYPETYDARQLGVVTAAKNQHPFGTCWAFGQASLLETSLLSQGKGEYDLSEEHLSYFFSHRENDPLGNTTGDQNIVNGDYHEIGGNDYLASIFLSGWSGMTTEDDVPFPTDETHTKDLTQPVGSDKAYHAAAYLKNAYFSGYSVNRMKRMITQNQSVSVMFYMGTSYYNADTGGYSDLTTRSGKRINHIVTIVGWDDNYSKDNFLSKSKVTADGAWIAKNSWGSDWGDEGYFYLSYQDPNISNLVAAEASAVEDQQYKNNYFYDGSSAVTTVQITTGESVAAIYIAEAGKGKQESLGEINVTSFTDNSSYAIQIYTGVTDSQNPESGKAAYAQPYEFTQSIAGVQTIEIPEVTLFPGEKYAIVIRNNGSKTIKFGVEASAQYNNADGSTWFESQADIQEGQTFYKEAGDQGAWHDTKEENWSARIKAHTRTLDTYGTIKQPSFQVKAEQDSNTVSWKKVSHAAGYNIYRRPGKGGKWSKIASVSGSVLKYKDMKITPAQSYRYTVRAWYKAGGKTYLSSYTTGEVIKAVPAKQTITSVKKESKGIRIRWKAQKNCDGYRIYRKIKGGTYQSIKVISQGTAATYLDKTAKKGVSYYYAVRAYVKEPYGRSYSGYKSSSAVKR</sequence>
<reference evidence="3 4" key="1">
    <citation type="submission" date="2019-11" db="EMBL/GenBank/DDBJ databases">
        <title>Draft genome sequence of Blautia luti DSM 14534T, isolated from human stool.</title>
        <authorList>
            <person name="Ortiz R."/>
            <person name="Melis-Arcos F."/>
            <person name="Covarrubias P."/>
            <person name="Cardenas J.P."/>
            <person name="Perez-Donoso J."/>
            <person name="Almonacid D."/>
        </authorList>
    </citation>
    <scope>NUCLEOTIDE SEQUENCE [LARGE SCALE GENOMIC DNA]</scope>
    <source>
        <strain evidence="3 4">DSM 14534</strain>
    </source>
</reference>